<dbReference type="Gramene" id="Pp3c17_16090V3.1">
    <property type="protein sequence ID" value="Pp3c17_16090V3.1"/>
    <property type="gene ID" value="Pp3c17_16090"/>
</dbReference>
<dbReference type="OrthoDB" id="10264306at2759"/>
<dbReference type="EMBL" id="ABEU02000017">
    <property type="protein sequence ID" value="PNR36306.1"/>
    <property type="molecule type" value="Genomic_DNA"/>
</dbReference>
<evidence type="ECO:0000256" key="1">
    <source>
        <dbReference type="SAM" id="MobiDB-lite"/>
    </source>
</evidence>
<sequence length="972" mass="108593">MVFKICQNAMLEDVVHTGNDIRSLPRLRHSFRNQGRKDPNVSNSNPPSPKVSTAATITNKASKDRLIQAGRTSARKDFVKVTALGLGTQDFYNNPESLASLEDAYQKFKQVYPRFVDTVAVDQLREREYSHLRKGEYACFDYCGFGLFSYWQQVFQRQSSSFNLAYVSANLPAHALYGAAEEGSVEACIRKRIMNYMNLSDSDYCMVFTASRGTAYKLLAESYPFHVNNRLLTVYDYESDAVSWMVETAQEKGAKVMHVSFKWPNLRIAATDLTYKLQEKKKKKDQTAKGLFVFPVQSRVTGAKYSFQWISQAQANKWHVLLDASALAPKEMDSLALSLFRPEFIVTSFYKVFGGDPTGFGCLFIKSSIIQDLHTSDRARGVGMVRIIPSRSSNVPPASDEGQRGGEEQLTDDLEIVPDVYVDAADYVNPVSAFSGPMAQVHADSIGEEAVSDRISASDREMNVALSDDGCRPTFLVSDDEEKDPLHGEIYSREGKLGVHRNDEGLVSGRDPPGRESGSDEMEEEPCGPEFPLTRRGPKFGGKSGASKEIERHSLQDENRFFLEMVKDPSTEITNGNVDRERALRTQDKASSSREVDNRFLSRIQEDVDECADTSLPYEDSHLAADNETGNNESSTICSPLFCSTPKSTGGFEDKQDQDLQVAQNQELLVHEHGENIVNEVEARSETDELKSNIMFKDDPYYSSREERHAEGSSQEEQTRSADLVDSNDGHFSGAYEGRVQPLSLEVGSSQWEVQYAMPEQGPFHAVGPSNSGMLDEDPVICSGLDHVDSQGLSKINLRFRYLINWIVNALLKLRHPAQSDRQGANLVHIYGPEVHLDRGQAMAFNLFDWNGVPIRTELVQRLADRNSISLGLGTLCNIVYPEGSTDLVGSWFNKGAEVESNDGKTDSPRASNASKHDRHSEISVVTAALGFVSTFEDVYRLWAFVAKFLDADFVKREELLYHSLNQEIHVL</sequence>
<protein>
    <recommendedName>
        <fullName evidence="5">Aminotransferase class V domain-containing protein</fullName>
    </recommendedName>
</protein>
<dbReference type="GeneID" id="112294184"/>
<reference evidence="2 4" key="2">
    <citation type="journal article" date="2018" name="Plant J.">
        <title>The Physcomitrella patens chromosome-scale assembly reveals moss genome structure and evolution.</title>
        <authorList>
            <person name="Lang D."/>
            <person name="Ullrich K.K."/>
            <person name="Murat F."/>
            <person name="Fuchs J."/>
            <person name="Jenkins J."/>
            <person name="Haas F.B."/>
            <person name="Piednoel M."/>
            <person name="Gundlach H."/>
            <person name="Van Bel M."/>
            <person name="Meyberg R."/>
            <person name="Vives C."/>
            <person name="Morata J."/>
            <person name="Symeonidi A."/>
            <person name="Hiss M."/>
            <person name="Muchero W."/>
            <person name="Kamisugi Y."/>
            <person name="Saleh O."/>
            <person name="Blanc G."/>
            <person name="Decker E.L."/>
            <person name="van Gessel N."/>
            <person name="Grimwood J."/>
            <person name="Hayes R.D."/>
            <person name="Graham S.W."/>
            <person name="Gunter L.E."/>
            <person name="McDaniel S.F."/>
            <person name="Hoernstein S.N.W."/>
            <person name="Larsson A."/>
            <person name="Li F.W."/>
            <person name="Perroud P.F."/>
            <person name="Phillips J."/>
            <person name="Ranjan P."/>
            <person name="Rokshar D.S."/>
            <person name="Rothfels C.J."/>
            <person name="Schneider L."/>
            <person name="Shu S."/>
            <person name="Stevenson D.W."/>
            <person name="Thummler F."/>
            <person name="Tillich M."/>
            <person name="Villarreal Aguilar J.C."/>
            <person name="Widiez T."/>
            <person name="Wong G.K."/>
            <person name="Wymore A."/>
            <person name="Zhang Y."/>
            <person name="Zimmer A.D."/>
            <person name="Quatrano R.S."/>
            <person name="Mayer K.F.X."/>
            <person name="Goodstein D."/>
            <person name="Casacuberta J.M."/>
            <person name="Vandepoele K."/>
            <person name="Reski R."/>
            <person name="Cuming A.C."/>
            <person name="Tuskan G.A."/>
            <person name="Maumus F."/>
            <person name="Salse J."/>
            <person name="Schmutz J."/>
            <person name="Rensing S.A."/>
        </authorList>
    </citation>
    <scope>NUCLEOTIDE SEQUENCE [LARGE SCALE GENOMIC DNA]</scope>
    <source>
        <strain evidence="3 4">cv. Gransden 2004</strain>
    </source>
</reference>
<dbReference type="Proteomes" id="UP000006727">
    <property type="component" value="Chromosome 17"/>
</dbReference>
<dbReference type="PANTHER" id="PTHR14237">
    <property type="entry name" value="MOLYBDOPTERIN COFACTOR SULFURASE MOSC"/>
    <property type="match status" value="1"/>
</dbReference>
<gene>
    <name evidence="3" type="primary">LOC112294184</name>
    <name evidence="2" type="ORF">PHYPA_022157</name>
</gene>
<feature type="region of interest" description="Disordered" evidence="1">
    <location>
        <begin position="31"/>
        <end position="56"/>
    </location>
</feature>
<name>A0A2K1J455_PHYPA</name>
<dbReference type="Gene3D" id="3.40.640.10">
    <property type="entry name" value="Type I PLP-dependent aspartate aminotransferase-like (Major domain)"/>
    <property type="match status" value="1"/>
</dbReference>
<dbReference type="InterPro" id="IPR015424">
    <property type="entry name" value="PyrdxlP-dep_Trfase"/>
</dbReference>
<dbReference type="AlphaFoldDB" id="A0A2K1J455"/>
<evidence type="ECO:0000313" key="4">
    <source>
        <dbReference type="Proteomes" id="UP000006727"/>
    </source>
</evidence>
<evidence type="ECO:0008006" key="5">
    <source>
        <dbReference type="Google" id="ProtNLM"/>
    </source>
</evidence>
<dbReference type="EnsemblPlants" id="Pp3c17_16090V3.3">
    <property type="protein sequence ID" value="Pp3c17_16090V3.3"/>
    <property type="gene ID" value="Pp3c17_16090"/>
</dbReference>
<feature type="compositionally biased region" description="Basic and acidic residues" evidence="1">
    <location>
        <begin position="683"/>
        <end position="711"/>
    </location>
</feature>
<keyword evidence="4" id="KW-1185">Reference proteome</keyword>
<reference evidence="3" key="3">
    <citation type="submission" date="2020-12" db="UniProtKB">
        <authorList>
            <consortium name="EnsemblPlants"/>
        </authorList>
    </citation>
    <scope>IDENTIFICATION</scope>
</reference>
<feature type="region of interest" description="Disordered" evidence="1">
    <location>
        <begin position="683"/>
        <end position="733"/>
    </location>
</feature>
<dbReference type="PaxDb" id="3218-PP1S434_10V6.1"/>
<feature type="compositionally biased region" description="Basic and acidic residues" evidence="1">
    <location>
        <begin position="578"/>
        <end position="595"/>
    </location>
</feature>
<dbReference type="RefSeq" id="XP_024400182.1">
    <property type="nucleotide sequence ID" value="XM_024544414.2"/>
</dbReference>
<dbReference type="EnsemblPlants" id="Pp3c17_16090V3.1">
    <property type="protein sequence ID" value="Pp3c17_16090V3.1"/>
    <property type="gene ID" value="Pp3c17_16090"/>
</dbReference>
<feature type="region of interest" description="Disordered" evidence="1">
    <location>
        <begin position="498"/>
        <end position="552"/>
    </location>
</feature>
<feature type="region of interest" description="Disordered" evidence="1">
    <location>
        <begin position="571"/>
        <end position="595"/>
    </location>
</feature>
<evidence type="ECO:0000313" key="2">
    <source>
        <dbReference type="EMBL" id="PNR36306.1"/>
    </source>
</evidence>
<dbReference type="Gramene" id="Pp3c17_16090V3.3">
    <property type="protein sequence ID" value="Pp3c17_16090V3.3"/>
    <property type="gene ID" value="Pp3c17_16090"/>
</dbReference>
<organism evidence="2">
    <name type="scientific">Physcomitrium patens</name>
    <name type="common">Spreading-leaved earth moss</name>
    <name type="synonym">Physcomitrella patens</name>
    <dbReference type="NCBI Taxonomy" id="3218"/>
    <lineage>
        <taxon>Eukaryota</taxon>
        <taxon>Viridiplantae</taxon>
        <taxon>Streptophyta</taxon>
        <taxon>Embryophyta</taxon>
        <taxon>Bryophyta</taxon>
        <taxon>Bryophytina</taxon>
        <taxon>Bryopsida</taxon>
        <taxon>Funariidae</taxon>
        <taxon>Funariales</taxon>
        <taxon>Funariaceae</taxon>
        <taxon>Physcomitrium</taxon>
    </lineage>
</organism>
<evidence type="ECO:0000313" key="3">
    <source>
        <dbReference type="EnsemblPlants" id="Pp3c17_16090V3.1"/>
    </source>
</evidence>
<dbReference type="InterPro" id="IPR015421">
    <property type="entry name" value="PyrdxlP-dep_Trfase_major"/>
</dbReference>
<accession>A0A2K1J455</accession>
<feature type="region of interest" description="Disordered" evidence="1">
    <location>
        <begin position="390"/>
        <end position="409"/>
    </location>
</feature>
<dbReference type="PANTHER" id="PTHR14237:SF76">
    <property type="entry name" value="OS03G0765800 PROTEIN"/>
    <property type="match status" value="1"/>
</dbReference>
<dbReference type="STRING" id="3218.A0A2K1J455"/>
<dbReference type="SUPFAM" id="SSF53383">
    <property type="entry name" value="PLP-dependent transferases"/>
    <property type="match status" value="1"/>
</dbReference>
<reference evidence="2 4" key="1">
    <citation type="journal article" date="2008" name="Science">
        <title>The Physcomitrella genome reveals evolutionary insights into the conquest of land by plants.</title>
        <authorList>
            <person name="Rensing S."/>
            <person name="Lang D."/>
            <person name="Zimmer A."/>
            <person name="Terry A."/>
            <person name="Salamov A."/>
            <person name="Shapiro H."/>
            <person name="Nishiyama T."/>
            <person name="Perroud P.-F."/>
            <person name="Lindquist E."/>
            <person name="Kamisugi Y."/>
            <person name="Tanahashi T."/>
            <person name="Sakakibara K."/>
            <person name="Fujita T."/>
            <person name="Oishi K."/>
            <person name="Shin-I T."/>
            <person name="Kuroki Y."/>
            <person name="Toyoda A."/>
            <person name="Suzuki Y."/>
            <person name="Hashimoto A."/>
            <person name="Yamaguchi K."/>
            <person name="Sugano A."/>
            <person name="Kohara Y."/>
            <person name="Fujiyama A."/>
            <person name="Anterola A."/>
            <person name="Aoki S."/>
            <person name="Ashton N."/>
            <person name="Barbazuk W.B."/>
            <person name="Barker E."/>
            <person name="Bennetzen J."/>
            <person name="Bezanilla M."/>
            <person name="Blankenship R."/>
            <person name="Cho S.H."/>
            <person name="Dutcher S."/>
            <person name="Estelle M."/>
            <person name="Fawcett J.A."/>
            <person name="Gundlach H."/>
            <person name="Hanada K."/>
            <person name="Heyl A."/>
            <person name="Hicks K.A."/>
            <person name="Hugh J."/>
            <person name="Lohr M."/>
            <person name="Mayer K."/>
            <person name="Melkozernov A."/>
            <person name="Murata T."/>
            <person name="Nelson D."/>
            <person name="Pils B."/>
            <person name="Prigge M."/>
            <person name="Reiss B."/>
            <person name="Renner T."/>
            <person name="Rombauts S."/>
            <person name="Rushton P."/>
            <person name="Sanderfoot A."/>
            <person name="Schween G."/>
            <person name="Shiu S.-H."/>
            <person name="Stueber K."/>
            <person name="Theodoulou F.L."/>
            <person name="Tu H."/>
            <person name="Van de Peer Y."/>
            <person name="Verrier P.J."/>
            <person name="Waters E."/>
            <person name="Wood A."/>
            <person name="Yang L."/>
            <person name="Cove D."/>
            <person name="Cuming A."/>
            <person name="Hasebe M."/>
            <person name="Lucas S."/>
            <person name="Mishler D.B."/>
            <person name="Reski R."/>
            <person name="Grigoriev I."/>
            <person name="Quatrano R.S."/>
            <person name="Boore J.L."/>
        </authorList>
    </citation>
    <scope>NUCLEOTIDE SEQUENCE [LARGE SCALE GENOMIC DNA]</scope>
    <source>
        <strain evidence="3 4">cv. Gransden 2004</strain>
    </source>
</reference>
<proteinExistence type="predicted"/>